<protein>
    <submittedName>
        <fullName evidence="1">Uncharacterized protein</fullName>
    </submittedName>
</protein>
<dbReference type="EMBL" id="JAUTXU010001071">
    <property type="protein sequence ID" value="KAK3673069.1"/>
    <property type="molecule type" value="Genomic_DNA"/>
</dbReference>
<organism evidence="1 2">
    <name type="scientific">Vermiconidia calcicola</name>
    <dbReference type="NCBI Taxonomy" id="1690605"/>
    <lineage>
        <taxon>Eukaryota</taxon>
        <taxon>Fungi</taxon>
        <taxon>Dikarya</taxon>
        <taxon>Ascomycota</taxon>
        <taxon>Pezizomycotina</taxon>
        <taxon>Dothideomycetes</taxon>
        <taxon>Dothideomycetidae</taxon>
        <taxon>Mycosphaerellales</taxon>
        <taxon>Extremaceae</taxon>
        <taxon>Vermiconidia</taxon>
    </lineage>
</organism>
<keyword evidence="2" id="KW-1185">Reference proteome</keyword>
<gene>
    <name evidence="1" type="ORF">LTR37_021572</name>
</gene>
<dbReference type="Proteomes" id="UP001281147">
    <property type="component" value="Unassembled WGS sequence"/>
</dbReference>
<accession>A0ACC3M8H3</accession>
<evidence type="ECO:0000313" key="1">
    <source>
        <dbReference type="EMBL" id="KAK3673069.1"/>
    </source>
</evidence>
<proteinExistence type="predicted"/>
<reference evidence="1" key="1">
    <citation type="submission" date="2023-07" db="EMBL/GenBank/DDBJ databases">
        <title>Black Yeasts Isolated from many extreme environments.</title>
        <authorList>
            <person name="Coleine C."/>
            <person name="Stajich J.E."/>
            <person name="Selbmann L."/>
        </authorList>
    </citation>
    <scope>NUCLEOTIDE SEQUENCE</scope>
    <source>
        <strain evidence="1">CCFEE 5714</strain>
    </source>
</reference>
<name>A0ACC3M8H3_9PEZI</name>
<evidence type="ECO:0000313" key="2">
    <source>
        <dbReference type="Proteomes" id="UP001281147"/>
    </source>
</evidence>
<sequence length="68" mass="7594">DRPQVFDQGDAVAIAHDHVGDDSVRPQGFSVDPRGLSRRRFTNHLKTGVAPKEQAQPGQNHRVIIRNQ</sequence>
<comment type="caution">
    <text evidence="1">The sequence shown here is derived from an EMBL/GenBank/DDBJ whole genome shotgun (WGS) entry which is preliminary data.</text>
</comment>
<feature type="non-terminal residue" evidence="1">
    <location>
        <position position="1"/>
    </location>
</feature>